<comment type="caution">
    <text evidence="6">The sequence shown here is derived from an EMBL/GenBank/DDBJ whole genome shotgun (WGS) entry which is preliminary data.</text>
</comment>
<keyword evidence="7" id="KW-1185">Reference proteome</keyword>
<dbReference type="InterPro" id="IPR003439">
    <property type="entry name" value="ABC_transporter-like_ATP-bd"/>
</dbReference>
<protein>
    <submittedName>
        <fullName evidence="6">Atypical dual specificity phosphatase</fullName>
        <ecNumber evidence="6">3.1.3.16</ecNumber>
        <ecNumber evidence="6">3.1.3.48</ecNumber>
    </submittedName>
</protein>
<dbReference type="EC" id="3.1.3.48" evidence="6"/>
<organism evidence="6 7">
    <name type="scientific">Comamonas odontotermitis</name>
    <dbReference type="NCBI Taxonomy" id="379895"/>
    <lineage>
        <taxon>Bacteria</taxon>
        <taxon>Pseudomonadati</taxon>
        <taxon>Pseudomonadota</taxon>
        <taxon>Betaproteobacteria</taxon>
        <taxon>Burkholderiales</taxon>
        <taxon>Comamonadaceae</taxon>
        <taxon>Comamonas</taxon>
    </lineage>
</organism>
<dbReference type="SMART" id="SM00382">
    <property type="entry name" value="AAA"/>
    <property type="match status" value="1"/>
</dbReference>
<evidence type="ECO:0000313" key="7">
    <source>
        <dbReference type="Proteomes" id="UP000562492"/>
    </source>
</evidence>
<feature type="domain" description="ABC transporter" evidence="5">
    <location>
        <begin position="8"/>
        <end position="239"/>
    </location>
</feature>
<dbReference type="RefSeq" id="WP_325064911.1">
    <property type="nucleotide sequence ID" value="NZ_JACHKZ010000005.1"/>
</dbReference>
<dbReference type="SUPFAM" id="SSF52799">
    <property type="entry name" value="(Phosphotyrosine protein) phosphatases II"/>
    <property type="match status" value="1"/>
</dbReference>
<gene>
    <name evidence="6" type="ORF">HNP33_001093</name>
</gene>
<dbReference type="Proteomes" id="UP000562492">
    <property type="component" value="Unassembled WGS sequence"/>
</dbReference>
<dbReference type="InterPro" id="IPR016130">
    <property type="entry name" value="Tyr_Pase_AS"/>
</dbReference>
<reference evidence="6 7" key="1">
    <citation type="submission" date="2020-08" db="EMBL/GenBank/DDBJ databases">
        <title>Functional genomics of gut bacteria from endangered species of beetles.</title>
        <authorList>
            <person name="Carlos-Shanley C."/>
        </authorList>
    </citation>
    <scope>NUCLEOTIDE SEQUENCE [LARGE SCALE GENOMIC DNA]</scope>
    <source>
        <strain evidence="6 7">S00124</strain>
    </source>
</reference>
<dbReference type="Gene3D" id="3.90.190.10">
    <property type="entry name" value="Protein tyrosine phosphatase superfamily"/>
    <property type="match status" value="1"/>
</dbReference>
<dbReference type="PROSITE" id="PS00383">
    <property type="entry name" value="TYR_PHOSPHATASE_1"/>
    <property type="match status" value="1"/>
</dbReference>
<sequence>MSQQIPALETDNWGVAYGDKVILSALNLQMAPRTITALMGPVGGGKSSLLRSLAGVNDENPRFRQWGGVRYAGHPLTETHRPRMVRQHARLMLASVQDSLTEFRRAGSQSARERSVWCSDFLDGMGFSELKAELATPAVELPAVQQRAIAILREVAADPALLMVDEPTADLDEYDAYLLLELLKRIGQERAILFVTHNQRHAATVADRVLLLAGGTVQESNAAEAFFAGPYSPAGQQFVRSGSCSVLAPEITVEQAMQVEAVQAPPVPAAATAEQAARLSQRAVLPDLALANPVLAAETFVPESRGPRGFAWLVPGKLAGTPLPGVVNAIDIDLQALKRCGVTVLISLTEKDVDQAALVRNGLRNVHLPVYDREPPTVAQLQMLMLKMKRLLLGGEVLAVHCLAGLGRTGTVLAAWLVFEGITAEESLRRVRAIESQFVQSQLQENILAAYEAMLLEKMG</sequence>
<evidence type="ECO:0000259" key="5">
    <source>
        <dbReference type="PROSITE" id="PS50893"/>
    </source>
</evidence>
<evidence type="ECO:0000256" key="3">
    <source>
        <dbReference type="ARBA" id="ARBA00022840"/>
    </source>
</evidence>
<dbReference type="Pfam" id="PF00005">
    <property type="entry name" value="ABC_tran"/>
    <property type="match status" value="1"/>
</dbReference>
<feature type="domain" description="Tyrosine specific protein phosphatases" evidence="4">
    <location>
        <begin position="394"/>
        <end position="446"/>
    </location>
</feature>
<accession>A0ABR6RD10</accession>
<evidence type="ECO:0000313" key="6">
    <source>
        <dbReference type="EMBL" id="MBB6577042.1"/>
    </source>
</evidence>
<keyword evidence="2" id="KW-0547">Nucleotide-binding</keyword>
<evidence type="ECO:0000256" key="2">
    <source>
        <dbReference type="ARBA" id="ARBA00022741"/>
    </source>
</evidence>
<dbReference type="SUPFAM" id="SSF52540">
    <property type="entry name" value="P-loop containing nucleoside triphosphate hydrolases"/>
    <property type="match status" value="1"/>
</dbReference>
<dbReference type="InterPro" id="IPR027417">
    <property type="entry name" value="P-loop_NTPase"/>
</dbReference>
<proteinExistence type="predicted"/>
<dbReference type="EMBL" id="JACHKZ010000005">
    <property type="protein sequence ID" value="MBB6577042.1"/>
    <property type="molecule type" value="Genomic_DNA"/>
</dbReference>
<evidence type="ECO:0000256" key="1">
    <source>
        <dbReference type="ARBA" id="ARBA00022475"/>
    </source>
</evidence>
<dbReference type="PANTHER" id="PTHR24220">
    <property type="entry name" value="IMPORT ATP-BINDING PROTEIN"/>
    <property type="match status" value="1"/>
</dbReference>
<dbReference type="InterPro" id="IPR000387">
    <property type="entry name" value="Tyr_Pase_dom"/>
</dbReference>
<keyword evidence="1" id="KW-0472">Membrane</keyword>
<dbReference type="Gene3D" id="3.40.50.300">
    <property type="entry name" value="P-loop containing nucleotide triphosphate hydrolases"/>
    <property type="match status" value="1"/>
</dbReference>
<dbReference type="GO" id="GO:0004725">
    <property type="term" value="F:protein tyrosine phosphatase activity"/>
    <property type="evidence" value="ECO:0007669"/>
    <property type="project" value="UniProtKB-EC"/>
</dbReference>
<dbReference type="PROSITE" id="PS50056">
    <property type="entry name" value="TYR_PHOSPHATASE_2"/>
    <property type="match status" value="1"/>
</dbReference>
<dbReference type="GO" id="GO:0004722">
    <property type="term" value="F:protein serine/threonine phosphatase activity"/>
    <property type="evidence" value="ECO:0007669"/>
    <property type="project" value="UniProtKB-EC"/>
</dbReference>
<keyword evidence="6" id="KW-0378">Hydrolase</keyword>
<keyword evidence="1" id="KW-1003">Cell membrane</keyword>
<dbReference type="InterPro" id="IPR029021">
    <property type="entry name" value="Prot-tyrosine_phosphatase-like"/>
</dbReference>
<name>A0ABR6RD10_9BURK</name>
<dbReference type="InterPro" id="IPR015854">
    <property type="entry name" value="ABC_transpr_LolD-like"/>
</dbReference>
<dbReference type="EC" id="3.1.3.16" evidence="6"/>
<dbReference type="InterPro" id="IPR003593">
    <property type="entry name" value="AAA+_ATPase"/>
</dbReference>
<dbReference type="PROSITE" id="PS50893">
    <property type="entry name" value="ABC_TRANSPORTER_2"/>
    <property type="match status" value="1"/>
</dbReference>
<keyword evidence="3" id="KW-0067">ATP-binding</keyword>
<dbReference type="PANTHER" id="PTHR24220:SF659">
    <property type="entry name" value="TRANSPORTER, PUTATIVE-RELATED"/>
    <property type="match status" value="1"/>
</dbReference>
<dbReference type="Pfam" id="PF22785">
    <property type="entry name" value="Tc-R-P"/>
    <property type="match status" value="1"/>
</dbReference>
<evidence type="ECO:0000259" key="4">
    <source>
        <dbReference type="PROSITE" id="PS50056"/>
    </source>
</evidence>